<evidence type="ECO:0000256" key="1">
    <source>
        <dbReference type="ARBA" id="ARBA00009196"/>
    </source>
</evidence>
<evidence type="ECO:0000256" key="6">
    <source>
        <dbReference type="ARBA" id="ARBA00022741"/>
    </source>
</evidence>
<dbReference type="Gene3D" id="3.30.200.20">
    <property type="entry name" value="Phosphorylase Kinase, domain 1"/>
    <property type="match status" value="1"/>
</dbReference>
<dbReference type="EMBL" id="AUZZ01006336">
    <property type="protein sequence ID" value="EQD46694.1"/>
    <property type="molecule type" value="Genomic_DNA"/>
</dbReference>
<reference evidence="13" key="1">
    <citation type="submission" date="2013-08" db="EMBL/GenBank/DDBJ databases">
        <authorList>
            <person name="Mendez C."/>
            <person name="Richter M."/>
            <person name="Ferrer M."/>
            <person name="Sanchez J."/>
        </authorList>
    </citation>
    <scope>NUCLEOTIDE SEQUENCE</scope>
</reference>
<evidence type="ECO:0000256" key="8">
    <source>
        <dbReference type="ARBA" id="ARBA00022840"/>
    </source>
</evidence>
<evidence type="ECO:0000256" key="10">
    <source>
        <dbReference type="ARBA" id="ARBA00047899"/>
    </source>
</evidence>
<dbReference type="GO" id="GO:0004674">
    <property type="term" value="F:protein serine/threonine kinase activity"/>
    <property type="evidence" value="ECO:0007669"/>
    <property type="project" value="UniProtKB-KW"/>
</dbReference>
<comment type="similarity">
    <text evidence="1">Belongs to the protein kinase superfamily. RIO-type Ser/Thr kinase family.</text>
</comment>
<evidence type="ECO:0000313" key="13">
    <source>
        <dbReference type="EMBL" id="EQD46694.1"/>
    </source>
</evidence>
<dbReference type="GO" id="GO:0046872">
    <property type="term" value="F:metal ion binding"/>
    <property type="evidence" value="ECO:0007669"/>
    <property type="project" value="UniProtKB-KW"/>
</dbReference>
<keyword evidence="6" id="KW-0547">Nucleotide-binding</keyword>
<dbReference type="InterPro" id="IPR018934">
    <property type="entry name" value="RIO_dom"/>
</dbReference>
<dbReference type="InterPro" id="IPR011009">
    <property type="entry name" value="Kinase-like_dom_sf"/>
</dbReference>
<accession>T1B1D7</accession>
<reference evidence="13" key="2">
    <citation type="journal article" date="2014" name="ISME J.">
        <title>Microbial stratification in low pH oxic and suboxic macroscopic growths along an acid mine drainage.</title>
        <authorList>
            <person name="Mendez-Garcia C."/>
            <person name="Mesa V."/>
            <person name="Sprenger R.R."/>
            <person name="Richter M."/>
            <person name="Diez M.S."/>
            <person name="Solano J."/>
            <person name="Bargiela R."/>
            <person name="Golyshina O.V."/>
            <person name="Manteca A."/>
            <person name="Ramos J.L."/>
            <person name="Gallego J.R."/>
            <person name="Llorente I."/>
            <person name="Martins Dos Santos V.A."/>
            <person name="Jensen O.N."/>
            <person name="Pelaez A.I."/>
            <person name="Sanchez J."/>
            <person name="Ferrer M."/>
        </authorList>
    </citation>
    <scope>NUCLEOTIDE SEQUENCE</scope>
</reference>
<dbReference type="InterPro" id="IPR000719">
    <property type="entry name" value="Prot_kinase_dom"/>
</dbReference>
<keyword evidence="8" id="KW-0067">ATP-binding</keyword>
<keyword evidence="5" id="KW-0479">Metal-binding</keyword>
<evidence type="ECO:0000259" key="12">
    <source>
        <dbReference type="PROSITE" id="PS50011"/>
    </source>
</evidence>
<comment type="caution">
    <text evidence="13">The sequence shown here is derived from an EMBL/GenBank/DDBJ whole genome shotgun (WGS) entry which is preliminary data.</text>
</comment>
<sequence>MPHPEDVALPRRRERFEDRRKERSHRDLLDSFFDRPTLLAVSRLINQGKIDAVDFPIATGKEGGVFRATAGDEFRAVKIYRIGNSTFHNLPAYAVEELRRETSVRNFAGLIFAWTRREHSILGRLADAGVRAPHPYGHLRNCLVMEFVGNAHGAAPRLRDAVLDDPANIYEQLVRQVGRMVRSAKLVHGDLSPYNTLLFEGEVVLIDVAQAVAADHPAARALLERDLGHYARFLSRAGFEVAPAEFLAAVGGDTLPPPPAAPAEA</sequence>
<dbReference type="AlphaFoldDB" id="T1B1D7"/>
<protein>
    <recommendedName>
        <fullName evidence="2">non-specific serine/threonine protein kinase</fullName>
        <ecNumber evidence="2">2.7.11.1</ecNumber>
    </recommendedName>
</protein>
<dbReference type="EC" id="2.7.11.1" evidence="2"/>
<feature type="domain" description="Protein kinase" evidence="12">
    <location>
        <begin position="51"/>
        <end position="265"/>
    </location>
</feature>
<proteinExistence type="inferred from homology"/>
<keyword evidence="9" id="KW-0460">Magnesium</keyword>
<organism evidence="13">
    <name type="scientific">mine drainage metagenome</name>
    <dbReference type="NCBI Taxonomy" id="410659"/>
    <lineage>
        <taxon>unclassified sequences</taxon>
        <taxon>metagenomes</taxon>
        <taxon>ecological metagenomes</taxon>
    </lineage>
</organism>
<dbReference type="PROSITE" id="PS50011">
    <property type="entry name" value="PROTEIN_KINASE_DOM"/>
    <property type="match status" value="1"/>
</dbReference>
<keyword evidence="7 13" id="KW-0418">Kinase</keyword>
<gene>
    <name evidence="13" type="ORF">B2A_08790</name>
</gene>
<keyword evidence="4" id="KW-0808">Transferase</keyword>
<evidence type="ECO:0000256" key="11">
    <source>
        <dbReference type="ARBA" id="ARBA00048679"/>
    </source>
</evidence>
<evidence type="ECO:0000256" key="9">
    <source>
        <dbReference type="ARBA" id="ARBA00022842"/>
    </source>
</evidence>
<evidence type="ECO:0000256" key="2">
    <source>
        <dbReference type="ARBA" id="ARBA00012513"/>
    </source>
</evidence>
<comment type="catalytic activity">
    <reaction evidence="11">
        <text>L-seryl-[protein] + ATP = O-phospho-L-seryl-[protein] + ADP + H(+)</text>
        <dbReference type="Rhea" id="RHEA:17989"/>
        <dbReference type="Rhea" id="RHEA-COMP:9863"/>
        <dbReference type="Rhea" id="RHEA-COMP:11604"/>
        <dbReference type="ChEBI" id="CHEBI:15378"/>
        <dbReference type="ChEBI" id="CHEBI:29999"/>
        <dbReference type="ChEBI" id="CHEBI:30616"/>
        <dbReference type="ChEBI" id="CHEBI:83421"/>
        <dbReference type="ChEBI" id="CHEBI:456216"/>
        <dbReference type="EC" id="2.7.11.1"/>
    </reaction>
</comment>
<dbReference type="Pfam" id="PF01163">
    <property type="entry name" value="RIO1"/>
    <property type="match status" value="1"/>
</dbReference>
<dbReference type="GO" id="GO:0005524">
    <property type="term" value="F:ATP binding"/>
    <property type="evidence" value="ECO:0007669"/>
    <property type="project" value="UniProtKB-KW"/>
</dbReference>
<evidence type="ECO:0000256" key="7">
    <source>
        <dbReference type="ARBA" id="ARBA00022777"/>
    </source>
</evidence>
<evidence type="ECO:0000256" key="3">
    <source>
        <dbReference type="ARBA" id="ARBA00022527"/>
    </source>
</evidence>
<evidence type="ECO:0000256" key="5">
    <source>
        <dbReference type="ARBA" id="ARBA00022723"/>
    </source>
</evidence>
<dbReference type="SMART" id="SM00090">
    <property type="entry name" value="RIO"/>
    <property type="match status" value="1"/>
</dbReference>
<dbReference type="Gene3D" id="1.10.510.10">
    <property type="entry name" value="Transferase(Phosphotransferase) domain 1"/>
    <property type="match status" value="1"/>
</dbReference>
<dbReference type="SUPFAM" id="SSF56112">
    <property type="entry name" value="Protein kinase-like (PK-like)"/>
    <property type="match status" value="1"/>
</dbReference>
<dbReference type="InterPro" id="IPR000687">
    <property type="entry name" value="RIO_kinase"/>
</dbReference>
<keyword evidence="3 13" id="KW-0723">Serine/threonine-protein kinase</keyword>
<evidence type="ECO:0000256" key="4">
    <source>
        <dbReference type="ARBA" id="ARBA00022679"/>
    </source>
</evidence>
<dbReference type="InterPro" id="IPR051272">
    <property type="entry name" value="RIO-type_Ser/Thr_kinase"/>
</dbReference>
<dbReference type="PANTHER" id="PTHR45723">
    <property type="entry name" value="SERINE/THREONINE-PROTEIN KINASE RIO1"/>
    <property type="match status" value="1"/>
</dbReference>
<name>T1B1D7_9ZZZZ</name>
<comment type="catalytic activity">
    <reaction evidence="10">
        <text>L-threonyl-[protein] + ATP = O-phospho-L-threonyl-[protein] + ADP + H(+)</text>
        <dbReference type="Rhea" id="RHEA:46608"/>
        <dbReference type="Rhea" id="RHEA-COMP:11060"/>
        <dbReference type="Rhea" id="RHEA-COMP:11605"/>
        <dbReference type="ChEBI" id="CHEBI:15378"/>
        <dbReference type="ChEBI" id="CHEBI:30013"/>
        <dbReference type="ChEBI" id="CHEBI:30616"/>
        <dbReference type="ChEBI" id="CHEBI:61977"/>
        <dbReference type="ChEBI" id="CHEBI:456216"/>
        <dbReference type="EC" id="2.7.11.1"/>
    </reaction>
</comment>